<dbReference type="KEGG" id="meg:DKB62_02025"/>
<evidence type="ECO:0000313" key="2">
    <source>
        <dbReference type="EMBL" id="AXL20445.1"/>
    </source>
</evidence>
<protein>
    <recommendedName>
        <fullName evidence="4">Fimbrial assembly protein</fullName>
    </recommendedName>
</protein>
<reference evidence="2 3" key="1">
    <citation type="submission" date="2018-05" db="EMBL/GenBank/DDBJ databases">
        <title>Complete genome sequence of Megasphaera sp. AJH120T, isolated from the ceca of a chicken.</title>
        <authorList>
            <person name="Maki J."/>
            <person name="Looft T."/>
        </authorList>
    </citation>
    <scope>NUCLEOTIDE SEQUENCE [LARGE SCALE GENOMIC DNA]</scope>
    <source>
        <strain evidence="2 3">AJH120</strain>
    </source>
</reference>
<evidence type="ECO:0000313" key="3">
    <source>
        <dbReference type="Proteomes" id="UP000254337"/>
    </source>
</evidence>
<dbReference type="AlphaFoldDB" id="A0A346AX52"/>
<keyword evidence="1" id="KW-0472">Membrane</keyword>
<sequence length="182" mass="21132">MEFNLIPQEQRPSSWSLLALRLSKKLAALLVVVTLAVGAAGAIFQMRTIWEQERFTDQAFPIQKRIVQQNEWERKLHELKERHDEDQRNRLHWPEILVCLADTKPEGAFVEKIEMRRHVLSISGMANEVGTERKWQDALRRQPSVRSVSASRMKQAGQTAETAFQLEVEWANDEQDTSRQKA</sequence>
<keyword evidence="3" id="KW-1185">Reference proteome</keyword>
<dbReference type="OrthoDB" id="1625738at2"/>
<dbReference type="RefSeq" id="WP_107195892.1">
    <property type="nucleotide sequence ID" value="NZ_CP029462.1"/>
</dbReference>
<accession>A0A346AX52</accession>
<organism evidence="2 3">
    <name type="scientific">Megasphaera stantonii</name>
    <dbReference type="NCBI Taxonomy" id="2144175"/>
    <lineage>
        <taxon>Bacteria</taxon>
        <taxon>Bacillati</taxon>
        <taxon>Bacillota</taxon>
        <taxon>Negativicutes</taxon>
        <taxon>Veillonellales</taxon>
        <taxon>Veillonellaceae</taxon>
        <taxon>Megasphaera</taxon>
    </lineage>
</organism>
<keyword evidence="1" id="KW-1133">Transmembrane helix</keyword>
<dbReference type="Proteomes" id="UP000254337">
    <property type="component" value="Chromosome"/>
</dbReference>
<keyword evidence="1" id="KW-0812">Transmembrane</keyword>
<evidence type="ECO:0008006" key="4">
    <source>
        <dbReference type="Google" id="ProtNLM"/>
    </source>
</evidence>
<name>A0A346AX52_9FIRM</name>
<feature type="transmembrane region" description="Helical" evidence="1">
    <location>
        <begin position="26"/>
        <end position="44"/>
    </location>
</feature>
<gene>
    <name evidence="2" type="ORF">DKB62_02025</name>
</gene>
<evidence type="ECO:0000256" key="1">
    <source>
        <dbReference type="SAM" id="Phobius"/>
    </source>
</evidence>
<proteinExistence type="predicted"/>
<dbReference type="EMBL" id="CP029462">
    <property type="protein sequence ID" value="AXL20445.1"/>
    <property type="molecule type" value="Genomic_DNA"/>
</dbReference>